<organism evidence="3 4">
    <name type="scientific">Staphylococcus saccharolyticus</name>
    <dbReference type="NCBI Taxonomy" id="33028"/>
    <lineage>
        <taxon>Bacteria</taxon>
        <taxon>Bacillati</taxon>
        <taxon>Bacillota</taxon>
        <taxon>Bacilli</taxon>
        <taxon>Bacillales</taxon>
        <taxon>Staphylococcaceae</taxon>
        <taxon>Staphylococcus</taxon>
    </lineage>
</organism>
<dbReference type="GeneID" id="63934621"/>
<name>A0A380H372_9STAP</name>
<evidence type="ECO:0000256" key="1">
    <source>
        <dbReference type="SAM" id="Phobius"/>
    </source>
</evidence>
<keyword evidence="1" id="KW-0812">Transmembrane</keyword>
<evidence type="ECO:0000313" key="4">
    <source>
        <dbReference type="Proteomes" id="UP000255425"/>
    </source>
</evidence>
<proteinExistence type="predicted"/>
<feature type="transmembrane region" description="Helical" evidence="1">
    <location>
        <begin position="47"/>
        <end position="71"/>
    </location>
</feature>
<accession>A0A380H372</accession>
<feature type="transmembrane region" description="Helical" evidence="1">
    <location>
        <begin position="20"/>
        <end position="41"/>
    </location>
</feature>
<dbReference type="PANTHER" id="PTHR34473">
    <property type="entry name" value="UPF0699 TRANSMEMBRANE PROTEIN YDBS"/>
    <property type="match status" value="1"/>
</dbReference>
<evidence type="ECO:0000259" key="2">
    <source>
        <dbReference type="Pfam" id="PF03703"/>
    </source>
</evidence>
<dbReference type="PANTHER" id="PTHR34473:SF2">
    <property type="entry name" value="UPF0699 TRANSMEMBRANE PROTEIN YDBT"/>
    <property type="match status" value="1"/>
</dbReference>
<feature type="domain" description="YdbS-like PH" evidence="2">
    <location>
        <begin position="74"/>
        <end position="149"/>
    </location>
</feature>
<gene>
    <name evidence="3" type="ORF">NCTC11807_00999</name>
</gene>
<reference evidence="3 4" key="1">
    <citation type="submission" date="2018-06" db="EMBL/GenBank/DDBJ databases">
        <authorList>
            <consortium name="Pathogen Informatics"/>
            <person name="Doyle S."/>
        </authorList>
    </citation>
    <scope>NUCLEOTIDE SEQUENCE [LARGE SCALE GENOMIC DNA]</scope>
    <source>
        <strain evidence="3 4">NCTC11807</strain>
    </source>
</reference>
<dbReference type="Pfam" id="PF03703">
    <property type="entry name" value="bPH_2"/>
    <property type="match status" value="1"/>
</dbReference>
<protein>
    <submittedName>
        <fullName evidence="3">Membrane spanning protein</fullName>
    </submittedName>
</protein>
<sequence>MKYYSYMNKDGLKVLRIAALSWIVLLIVALLICIILNMFKLQFVDNYSIIIASIFIIVVLSVLLISVVPFFRFKHFRYFLDDKEVHVRKGIIFINTQIIPYFRIQNIDINEGFIMRKYQLAALTLSTAGGNSEIILVNKKEAHKLKTIIK</sequence>
<keyword evidence="1" id="KW-0472">Membrane</keyword>
<dbReference type="EMBL" id="UHDZ01000001">
    <property type="protein sequence ID" value="SUM69977.1"/>
    <property type="molecule type" value="Genomic_DNA"/>
</dbReference>
<dbReference type="AlphaFoldDB" id="A0A380H372"/>
<evidence type="ECO:0000313" key="3">
    <source>
        <dbReference type="EMBL" id="SUM69977.1"/>
    </source>
</evidence>
<dbReference type="Proteomes" id="UP000255425">
    <property type="component" value="Unassembled WGS sequence"/>
</dbReference>
<keyword evidence="4" id="KW-1185">Reference proteome</keyword>
<keyword evidence="1" id="KW-1133">Transmembrane helix</keyword>
<dbReference type="RefSeq" id="WP_115312955.1">
    <property type="nucleotide sequence ID" value="NZ_CP066042.1"/>
</dbReference>
<dbReference type="InterPro" id="IPR005182">
    <property type="entry name" value="YdbS-like_PH"/>
</dbReference>